<keyword evidence="3" id="KW-1185">Reference proteome</keyword>
<dbReference type="EMBL" id="SRPR01000136">
    <property type="protein sequence ID" value="KAG5958828.1"/>
    <property type="molecule type" value="Genomic_DNA"/>
</dbReference>
<dbReference type="AlphaFoldDB" id="A0A9P7SNZ7"/>
<protein>
    <submittedName>
        <fullName evidence="2">Uncharacterized protein</fullName>
    </submittedName>
</protein>
<evidence type="ECO:0000313" key="1">
    <source>
        <dbReference type="EMBL" id="KAG5958828.1"/>
    </source>
</evidence>
<reference evidence="2 3" key="1">
    <citation type="journal article" date="2020" name="bioRxiv">
        <title>Whole genome comparisons of ergot fungi reveals the divergence and evolution of species within the genus Claviceps are the result of varying mechanisms driving genome evolution and host range expansion.</title>
        <authorList>
            <person name="Wyka S.A."/>
            <person name="Mondo S.J."/>
            <person name="Liu M."/>
            <person name="Dettman J."/>
            <person name="Nalam V."/>
            <person name="Broders K.D."/>
        </authorList>
    </citation>
    <scope>NUCLEOTIDE SEQUENCE</scope>
    <source>
        <strain evidence="2">CCC 1102</strain>
        <strain evidence="1 3">LM583</strain>
    </source>
</reference>
<sequence>MLKGEDMRWSEMYDMRYAIPDRTFSCQGRGRLAKGQEGKAKKDKGASRGADDLIWIQDASEIKELKESGEQRRQAI</sequence>
<evidence type="ECO:0000313" key="4">
    <source>
        <dbReference type="Proteomes" id="UP000784919"/>
    </source>
</evidence>
<comment type="caution">
    <text evidence="2">The sequence shown here is derived from an EMBL/GenBank/DDBJ whole genome shotgun (WGS) entry which is preliminary data.</text>
</comment>
<proteinExistence type="predicted"/>
<name>A0A9P7SNZ7_9HYPO</name>
<evidence type="ECO:0000313" key="3">
    <source>
        <dbReference type="Proteomes" id="UP000742024"/>
    </source>
</evidence>
<dbReference type="Proteomes" id="UP000784919">
    <property type="component" value="Unassembled WGS sequence"/>
</dbReference>
<organism evidence="2 4">
    <name type="scientific">Claviceps arundinis</name>
    <dbReference type="NCBI Taxonomy" id="1623583"/>
    <lineage>
        <taxon>Eukaryota</taxon>
        <taxon>Fungi</taxon>
        <taxon>Dikarya</taxon>
        <taxon>Ascomycota</taxon>
        <taxon>Pezizomycotina</taxon>
        <taxon>Sordariomycetes</taxon>
        <taxon>Hypocreomycetidae</taxon>
        <taxon>Hypocreales</taxon>
        <taxon>Clavicipitaceae</taxon>
        <taxon>Claviceps</taxon>
    </lineage>
</organism>
<gene>
    <name evidence="2" type="ORF">E4U56_000731</name>
    <name evidence="1" type="ORF">E4U57_001060</name>
</gene>
<accession>A0A9P7SNZ7</accession>
<dbReference type="EMBL" id="SRPS01000118">
    <property type="protein sequence ID" value="KAG5967569.1"/>
    <property type="molecule type" value="Genomic_DNA"/>
</dbReference>
<dbReference type="Proteomes" id="UP000742024">
    <property type="component" value="Unassembled WGS sequence"/>
</dbReference>
<evidence type="ECO:0000313" key="2">
    <source>
        <dbReference type="EMBL" id="KAG5967569.1"/>
    </source>
</evidence>